<keyword evidence="4" id="KW-1185">Reference proteome</keyword>
<comment type="caution">
    <text evidence="3">The sequence shown here is derived from an EMBL/GenBank/DDBJ whole genome shotgun (WGS) entry which is preliminary data.</text>
</comment>
<name>A0A0R1P7B2_9LACO</name>
<accession>A0A0R1P7B2</accession>
<dbReference type="Proteomes" id="UP000051445">
    <property type="component" value="Unassembled WGS sequence"/>
</dbReference>
<proteinExistence type="predicted"/>
<evidence type="ECO:0000259" key="1">
    <source>
        <dbReference type="Pfam" id="PF06054"/>
    </source>
</evidence>
<evidence type="ECO:0000313" key="3">
    <source>
        <dbReference type="EMBL" id="KRL25842.1"/>
    </source>
</evidence>
<dbReference type="EMBL" id="AZER01000026">
    <property type="protein sequence ID" value="KRL25842.1"/>
    <property type="molecule type" value="Genomic_DNA"/>
</dbReference>
<dbReference type="InterPro" id="IPR057253">
    <property type="entry name" value="CoiA-like_N"/>
</dbReference>
<dbReference type="PATRIC" id="fig|1423746.3.peg.1451"/>
<gene>
    <name evidence="3" type="ORF">FD27_GL001421</name>
</gene>
<dbReference type="OrthoDB" id="3784230at2"/>
<dbReference type="Pfam" id="PF06054">
    <property type="entry name" value="CoiA_nuc"/>
    <property type="match status" value="1"/>
</dbReference>
<organism evidence="3 4">
    <name type="scientific">Limosilactobacillus frumenti DSM 13145</name>
    <dbReference type="NCBI Taxonomy" id="1423746"/>
    <lineage>
        <taxon>Bacteria</taxon>
        <taxon>Bacillati</taxon>
        <taxon>Bacillota</taxon>
        <taxon>Bacilli</taxon>
        <taxon>Lactobacillales</taxon>
        <taxon>Lactobacillaceae</taxon>
        <taxon>Limosilactobacillus</taxon>
    </lineage>
</organism>
<dbReference type="InterPro" id="IPR010330">
    <property type="entry name" value="CoiA_nuc"/>
</dbReference>
<evidence type="ECO:0000259" key="2">
    <source>
        <dbReference type="Pfam" id="PF25164"/>
    </source>
</evidence>
<dbReference type="STRING" id="1423746.FD27_GL001421"/>
<dbReference type="AlphaFoldDB" id="A0A0R1P7B2"/>
<feature type="domain" description="Competence protein CoiA nuclease-like" evidence="1">
    <location>
        <begin position="57"/>
        <end position="171"/>
    </location>
</feature>
<feature type="domain" description="Competence protein CoiA-like N-terminal" evidence="2">
    <location>
        <begin position="16"/>
        <end position="53"/>
    </location>
</feature>
<evidence type="ECO:0000313" key="4">
    <source>
        <dbReference type="Proteomes" id="UP000051445"/>
    </source>
</evidence>
<dbReference type="RefSeq" id="WP_057752584.1">
    <property type="nucleotide sequence ID" value="NZ_AZER01000026.1"/>
</dbReference>
<reference evidence="3 4" key="1">
    <citation type="journal article" date="2015" name="Genome Announc.">
        <title>Expanding the biotechnology potential of lactobacilli through comparative genomics of 213 strains and associated genera.</title>
        <authorList>
            <person name="Sun Z."/>
            <person name="Harris H.M."/>
            <person name="McCann A."/>
            <person name="Guo C."/>
            <person name="Argimon S."/>
            <person name="Zhang W."/>
            <person name="Yang X."/>
            <person name="Jeffery I.B."/>
            <person name="Cooney J.C."/>
            <person name="Kagawa T.F."/>
            <person name="Liu W."/>
            <person name="Song Y."/>
            <person name="Salvetti E."/>
            <person name="Wrobel A."/>
            <person name="Rasinkangas P."/>
            <person name="Parkhill J."/>
            <person name="Rea M.C."/>
            <person name="O'Sullivan O."/>
            <person name="Ritari J."/>
            <person name="Douillard F.P."/>
            <person name="Paul Ross R."/>
            <person name="Yang R."/>
            <person name="Briner A.E."/>
            <person name="Felis G.E."/>
            <person name="de Vos W.M."/>
            <person name="Barrangou R."/>
            <person name="Klaenhammer T.R."/>
            <person name="Caufield P.W."/>
            <person name="Cui Y."/>
            <person name="Zhang H."/>
            <person name="O'Toole P.W."/>
        </authorList>
    </citation>
    <scope>NUCLEOTIDE SEQUENCE [LARGE SCALE GENOMIC DNA]</scope>
    <source>
        <strain evidence="3 4">DSM 13145</strain>
    </source>
</reference>
<protein>
    <submittedName>
        <fullName evidence="3">Competence protein</fullName>
    </submittedName>
</protein>
<dbReference type="Pfam" id="PF25164">
    <property type="entry name" value="CoiA_N"/>
    <property type="match status" value="1"/>
</dbReference>
<sequence>MLVAKDGQREVLAEEACRQKHYLCPECDAPVIVRKGQINIAHFAHVHANNCAAGMGETAEHLTGKKQIFRWAEMRGWQPRMEYYCASIQQRPDVLAHIDGRPTVLEFQCSPLSVCRLMERNDGYRQQGWQYCWILGSPYRRHLGRQKSAQFLQNINGKLVIPYWNTQDSQIEYQLYPRQHLRLSVAQVNKQLNTFQQYNDATTIDLHRQLKMMGHYMLDCPIFCHTINYALPSTKHLLLLWRMKVAVYLMNAPIFTSWSVRKWVASLLELGKDEWTITPCLTRNNYLGRLEIKWLTQLLIDAGYLMCDRHNIVLLRRPRWFRSWNEKQIALRKAFTHHC</sequence>